<reference evidence="3 4" key="1">
    <citation type="submission" date="2021-06" db="EMBL/GenBank/DDBJ databases">
        <authorList>
            <person name="Palmer J.M."/>
        </authorList>
    </citation>
    <scope>NUCLEOTIDE SEQUENCE [LARGE SCALE GENOMIC DNA]</scope>
    <source>
        <strain evidence="3 4">AS_MEX2019</strain>
        <tissue evidence="3">Muscle</tissue>
    </source>
</reference>
<keyword evidence="2" id="KW-0472">Membrane</keyword>
<organism evidence="3 4">
    <name type="scientific">Ameca splendens</name>
    <dbReference type="NCBI Taxonomy" id="208324"/>
    <lineage>
        <taxon>Eukaryota</taxon>
        <taxon>Metazoa</taxon>
        <taxon>Chordata</taxon>
        <taxon>Craniata</taxon>
        <taxon>Vertebrata</taxon>
        <taxon>Euteleostomi</taxon>
        <taxon>Actinopterygii</taxon>
        <taxon>Neopterygii</taxon>
        <taxon>Teleostei</taxon>
        <taxon>Neoteleostei</taxon>
        <taxon>Acanthomorphata</taxon>
        <taxon>Ovalentaria</taxon>
        <taxon>Atherinomorphae</taxon>
        <taxon>Cyprinodontiformes</taxon>
        <taxon>Goodeidae</taxon>
        <taxon>Ameca</taxon>
    </lineage>
</organism>
<keyword evidence="2" id="KW-1133">Transmembrane helix</keyword>
<protein>
    <submittedName>
        <fullName evidence="3">Uncharacterized protein</fullName>
    </submittedName>
</protein>
<keyword evidence="2" id="KW-0812">Transmembrane</keyword>
<evidence type="ECO:0000313" key="4">
    <source>
        <dbReference type="Proteomes" id="UP001469553"/>
    </source>
</evidence>
<evidence type="ECO:0000313" key="3">
    <source>
        <dbReference type="EMBL" id="MEQ2292790.1"/>
    </source>
</evidence>
<evidence type="ECO:0000256" key="2">
    <source>
        <dbReference type="SAM" id="Phobius"/>
    </source>
</evidence>
<feature type="transmembrane region" description="Helical" evidence="2">
    <location>
        <begin position="116"/>
        <end position="141"/>
    </location>
</feature>
<dbReference type="EMBL" id="JAHRIP010030925">
    <property type="protein sequence ID" value="MEQ2292790.1"/>
    <property type="molecule type" value="Genomic_DNA"/>
</dbReference>
<feature type="region of interest" description="Disordered" evidence="1">
    <location>
        <begin position="1"/>
        <end position="34"/>
    </location>
</feature>
<accession>A0ABV0YH86</accession>
<keyword evidence="4" id="KW-1185">Reference proteome</keyword>
<evidence type="ECO:0000256" key="1">
    <source>
        <dbReference type="SAM" id="MobiDB-lite"/>
    </source>
</evidence>
<proteinExistence type="predicted"/>
<name>A0ABV0YH86_9TELE</name>
<sequence length="144" mass="14961">MEREAVQRRSPPAPLVARPNMAVKPSPSSRYKKRHCGAPSCVSAGEEESPTAAAAISGAVTPLLAGGRVAASNTASSSATALSPRLAAAPCFSLVHVLSSLVFGSGHALVSCCSSFCLFVFKSLFCPSHVLFCLSVIFIWFTCT</sequence>
<dbReference type="Proteomes" id="UP001469553">
    <property type="component" value="Unassembled WGS sequence"/>
</dbReference>
<comment type="caution">
    <text evidence="3">The sequence shown here is derived from an EMBL/GenBank/DDBJ whole genome shotgun (WGS) entry which is preliminary data.</text>
</comment>
<gene>
    <name evidence="3" type="ORF">AMECASPLE_026469</name>
</gene>